<keyword evidence="3" id="KW-1185">Reference proteome</keyword>
<evidence type="ECO:0008006" key="4">
    <source>
        <dbReference type="Google" id="ProtNLM"/>
    </source>
</evidence>
<sequence length="294" mass="34019">MKKFSSYIVGGLALILLMMSILDIGYTKIYEVSYPRTKFQYLRSLEDTKVDYIFLGSSRVENGIIPSVIIQKTNKTAVNLGFQASKAGDIFTVLQLIKKYNIHYEKILIQIDYIYNNVDGNSNIFQFEMIPFIRENEITKQYSNEYSRNPIANYYLPFFRYCSNDLRIGFREVFSNVIHKKTTIVANKGYVALQGNSKYLKGSLPNSIINNNAVFDSIRGFCKKNKIDVVYYCAPFCKNNKNKDFTSKLKIKIPELIDFSTAINDDQMFENCNHLNDRGARRFTEILAEELLVK</sequence>
<evidence type="ECO:0000313" key="3">
    <source>
        <dbReference type="Proteomes" id="UP000184516"/>
    </source>
</evidence>
<evidence type="ECO:0000256" key="1">
    <source>
        <dbReference type="SAM" id="Phobius"/>
    </source>
</evidence>
<organism evidence="2 3">
    <name type="scientific">Flavobacterium fluvii</name>
    <dbReference type="NCBI Taxonomy" id="468056"/>
    <lineage>
        <taxon>Bacteria</taxon>
        <taxon>Pseudomonadati</taxon>
        <taxon>Bacteroidota</taxon>
        <taxon>Flavobacteriia</taxon>
        <taxon>Flavobacteriales</taxon>
        <taxon>Flavobacteriaceae</taxon>
        <taxon>Flavobacterium</taxon>
    </lineage>
</organism>
<protein>
    <recommendedName>
        <fullName evidence="4">SGNH/GDSL hydrolase family protein</fullName>
    </recommendedName>
</protein>
<proteinExistence type="predicted"/>
<dbReference type="EMBL" id="FQWB01000003">
    <property type="protein sequence ID" value="SHG30786.1"/>
    <property type="molecule type" value="Genomic_DNA"/>
</dbReference>
<dbReference type="Proteomes" id="UP000184516">
    <property type="component" value="Unassembled WGS sequence"/>
</dbReference>
<dbReference type="OrthoDB" id="7297045at2"/>
<dbReference type="RefSeq" id="WP_073369878.1">
    <property type="nucleotide sequence ID" value="NZ_FQWB01000003.1"/>
</dbReference>
<accession>A0A1M5IRC3</accession>
<reference evidence="3" key="1">
    <citation type="submission" date="2016-11" db="EMBL/GenBank/DDBJ databases">
        <authorList>
            <person name="Varghese N."/>
            <person name="Submissions S."/>
        </authorList>
    </citation>
    <scope>NUCLEOTIDE SEQUENCE [LARGE SCALE GENOMIC DNA]</scope>
    <source>
        <strain evidence="3">DSM 19978</strain>
    </source>
</reference>
<dbReference type="AlphaFoldDB" id="A0A1M5IRC3"/>
<keyword evidence="1" id="KW-1133">Transmembrane helix</keyword>
<name>A0A1M5IRC3_9FLAO</name>
<keyword evidence="1" id="KW-0812">Transmembrane</keyword>
<keyword evidence="1" id="KW-0472">Membrane</keyword>
<feature type="transmembrane region" description="Helical" evidence="1">
    <location>
        <begin position="6"/>
        <end position="26"/>
    </location>
</feature>
<dbReference type="STRING" id="468056.SAMN05443549_103205"/>
<gene>
    <name evidence="2" type="ORF">SAMN05443549_103205</name>
</gene>
<evidence type="ECO:0000313" key="2">
    <source>
        <dbReference type="EMBL" id="SHG30786.1"/>
    </source>
</evidence>